<evidence type="ECO:0000313" key="4">
    <source>
        <dbReference type="EMBL" id="CAK7349129.1"/>
    </source>
</evidence>
<feature type="domain" description="LOB" evidence="3">
    <location>
        <begin position="157"/>
        <end position="202"/>
    </location>
</feature>
<dbReference type="InterPro" id="IPR004883">
    <property type="entry name" value="LOB"/>
</dbReference>
<comment type="caution">
    <text evidence="4">The sequence shown here is derived from an EMBL/GenBank/DDBJ whole genome shotgun (WGS) entry which is preliminary data.</text>
</comment>
<protein>
    <recommendedName>
        <fullName evidence="3">LOB domain-containing protein</fullName>
    </recommendedName>
</protein>
<dbReference type="GO" id="GO:0009755">
    <property type="term" value="P:hormone-mediated signaling pathway"/>
    <property type="evidence" value="ECO:0007669"/>
    <property type="project" value="TreeGrafter"/>
</dbReference>
<dbReference type="GO" id="GO:0045893">
    <property type="term" value="P:positive regulation of DNA-templated transcription"/>
    <property type="evidence" value="ECO:0007669"/>
    <property type="project" value="TreeGrafter"/>
</dbReference>
<dbReference type="EMBL" id="CAWUPB010001173">
    <property type="protein sequence ID" value="CAK7349129.1"/>
    <property type="molecule type" value="Genomic_DNA"/>
</dbReference>
<evidence type="ECO:0000313" key="5">
    <source>
        <dbReference type="Proteomes" id="UP001314170"/>
    </source>
</evidence>
<name>A0AAV1SH13_9ROSI</name>
<keyword evidence="2" id="KW-0175">Coiled coil</keyword>
<dbReference type="AlphaFoldDB" id="A0AAV1SH13"/>
<proteinExistence type="inferred from homology"/>
<gene>
    <name evidence="4" type="ORF">DCAF_LOCUS21840</name>
</gene>
<comment type="similarity">
    <text evidence="1">Belongs to the LOB domain-containing protein family.</text>
</comment>
<dbReference type="PANTHER" id="PTHR31529:SF26">
    <property type="entry name" value="LOB DOMAIN-CONTAINING PROTEIN CRL1"/>
    <property type="match status" value="1"/>
</dbReference>
<organism evidence="4 5">
    <name type="scientific">Dovyalis caffra</name>
    <dbReference type="NCBI Taxonomy" id="77055"/>
    <lineage>
        <taxon>Eukaryota</taxon>
        <taxon>Viridiplantae</taxon>
        <taxon>Streptophyta</taxon>
        <taxon>Embryophyta</taxon>
        <taxon>Tracheophyta</taxon>
        <taxon>Spermatophyta</taxon>
        <taxon>Magnoliopsida</taxon>
        <taxon>eudicotyledons</taxon>
        <taxon>Gunneridae</taxon>
        <taxon>Pentapetalae</taxon>
        <taxon>rosids</taxon>
        <taxon>fabids</taxon>
        <taxon>Malpighiales</taxon>
        <taxon>Salicaceae</taxon>
        <taxon>Flacourtieae</taxon>
        <taxon>Dovyalis</taxon>
    </lineage>
</organism>
<feature type="coiled-coil region" evidence="2">
    <location>
        <begin position="184"/>
        <end position="211"/>
    </location>
</feature>
<dbReference type="PANTHER" id="PTHR31529">
    <property type="entry name" value="LOB DOMAIN CONTAINING PROTEIN"/>
    <property type="match status" value="1"/>
</dbReference>
<evidence type="ECO:0000256" key="1">
    <source>
        <dbReference type="ARBA" id="ARBA00005474"/>
    </source>
</evidence>
<sequence>MDVWKLQSADKLCSLEDEQRCFTILVNFAKGKLQTLQPIWSVGKGGTALGNVSVVPGIHVAREEIARLRLFGLCSSELRLLFPAGKSDICHHSSGAAENKLCTMDPVLATKATQEQWSAQELDWRRYNRGLKELPYTACSLMAVKNDRQQINGGRIKKEDAVKAIIYEATSRLRDPVYGSAGTIFHLQKMVQELKIQVESMKAQVLQIKEQRDQLLGILMNVDHLDSTSSVNDHMFDGGSTLMLDEDHTMAYDPITFSPESDWTF</sequence>
<dbReference type="Proteomes" id="UP001314170">
    <property type="component" value="Unassembled WGS sequence"/>
</dbReference>
<evidence type="ECO:0000259" key="3">
    <source>
        <dbReference type="Pfam" id="PF03195"/>
    </source>
</evidence>
<keyword evidence="5" id="KW-1185">Reference proteome</keyword>
<evidence type="ECO:0000256" key="2">
    <source>
        <dbReference type="SAM" id="Coils"/>
    </source>
</evidence>
<dbReference type="Pfam" id="PF03195">
    <property type="entry name" value="LOB"/>
    <property type="match status" value="1"/>
</dbReference>
<accession>A0AAV1SH13</accession>
<dbReference type="GO" id="GO:0005634">
    <property type="term" value="C:nucleus"/>
    <property type="evidence" value="ECO:0007669"/>
    <property type="project" value="TreeGrafter"/>
</dbReference>
<reference evidence="4 5" key="1">
    <citation type="submission" date="2024-01" db="EMBL/GenBank/DDBJ databases">
        <authorList>
            <person name="Waweru B."/>
        </authorList>
    </citation>
    <scope>NUCLEOTIDE SEQUENCE [LARGE SCALE GENOMIC DNA]</scope>
</reference>